<dbReference type="EMBL" id="CP064787">
    <property type="protein sequence ID" value="QSG06142.1"/>
    <property type="molecule type" value="Genomic_DNA"/>
</dbReference>
<evidence type="ECO:0000256" key="1">
    <source>
        <dbReference type="ARBA" id="ARBA00004370"/>
    </source>
</evidence>
<dbReference type="NCBIfam" id="TIGR02228">
    <property type="entry name" value="sigpep_I_arch"/>
    <property type="match status" value="1"/>
</dbReference>
<comment type="subcellular location">
    <subcellularLocation>
        <location evidence="1">Membrane</location>
    </subcellularLocation>
</comment>
<dbReference type="Pfam" id="PF10502">
    <property type="entry name" value="Peptidase_S26"/>
    <property type="match status" value="1"/>
</dbReference>
<sequence length="382" mass="40647">MMNWRGTATKAVGAVLALALVALVVGQLLGQPVLLSYVTTGSMEPTIGAGDGFVAVPSAVAGPIEEGDIVVFEAEEIQGGGLTTHRVVGETDRGFVTRGDANPFTDQDSGEPPVKREQVVAVAWQIGGEPVVIPHLGTVAEGVQGGVETLQFRLAGLLGTRSLLGTQGFGYLIFGLTVLLYAIDVFLSSDRRRDRARERDSGLSTRVVVGAMAASLVLAATAAMVAPAGSQSFEIVSSEFESERSDVIEAGTNESLQFTVGNGGQVPVYVYFEEGSENIDIDPDRFDVGGDELVNGTLTLTAPPETGAYRLFLTEHRYLALLPESQVRALYSVHPWLPIVVIDALIGVPFYLVGIVLVGTERVRRRDRDGPSAIDRLLARLR</sequence>
<feature type="transmembrane region" description="Helical" evidence="5">
    <location>
        <begin position="336"/>
        <end position="358"/>
    </location>
</feature>
<accession>A0A897MZQ7</accession>
<evidence type="ECO:0000313" key="7">
    <source>
        <dbReference type="EMBL" id="QSG06142.1"/>
    </source>
</evidence>
<evidence type="ECO:0000256" key="4">
    <source>
        <dbReference type="ARBA" id="ARBA00023136"/>
    </source>
</evidence>
<name>A0A897MZQ7_9EURY</name>
<dbReference type="Proteomes" id="UP000663525">
    <property type="component" value="Chromosome"/>
</dbReference>
<dbReference type="SUPFAM" id="SSF51306">
    <property type="entry name" value="LexA/Signal peptidase"/>
    <property type="match status" value="1"/>
</dbReference>
<proteinExistence type="predicted"/>
<dbReference type="InterPro" id="IPR001733">
    <property type="entry name" value="Peptidase_S26B"/>
</dbReference>
<reference evidence="7" key="1">
    <citation type="submission" date="2020-11" db="EMBL/GenBank/DDBJ databases">
        <title>Carbohydrate-dependent, anaerobic sulfur respiration: A novel catabolism in halophilic archaea.</title>
        <authorList>
            <person name="Sorokin D.Y."/>
            <person name="Messina E."/>
            <person name="Smedile F."/>
            <person name="La Cono V."/>
            <person name="Hallsworth J.E."/>
            <person name="Yakimov M.M."/>
        </authorList>
    </citation>
    <scope>NUCLEOTIDE SEQUENCE</scope>
    <source>
        <strain evidence="7">HSR12-1</strain>
    </source>
</reference>
<dbReference type="InterPro" id="IPR036286">
    <property type="entry name" value="LexA/Signal_pep-like_sf"/>
</dbReference>
<dbReference type="InterPro" id="IPR019533">
    <property type="entry name" value="Peptidase_S26"/>
</dbReference>
<keyword evidence="4 5" id="KW-0472">Membrane</keyword>
<feature type="domain" description="Peptidase S26" evidence="6">
    <location>
        <begin position="12"/>
        <end position="89"/>
    </location>
</feature>
<evidence type="ECO:0000256" key="5">
    <source>
        <dbReference type="SAM" id="Phobius"/>
    </source>
</evidence>
<evidence type="ECO:0000259" key="6">
    <source>
        <dbReference type="Pfam" id="PF10502"/>
    </source>
</evidence>
<dbReference type="CDD" id="cd06530">
    <property type="entry name" value="S26_SPase_I"/>
    <property type="match status" value="1"/>
</dbReference>
<dbReference type="GO" id="GO:0016020">
    <property type="term" value="C:membrane"/>
    <property type="evidence" value="ECO:0007669"/>
    <property type="project" value="UniProtKB-SubCell"/>
</dbReference>
<evidence type="ECO:0000256" key="3">
    <source>
        <dbReference type="ARBA" id="ARBA00022989"/>
    </source>
</evidence>
<keyword evidence="3 5" id="KW-1133">Transmembrane helix</keyword>
<evidence type="ECO:0000256" key="2">
    <source>
        <dbReference type="ARBA" id="ARBA00022692"/>
    </source>
</evidence>
<feature type="transmembrane region" description="Helical" evidence="5">
    <location>
        <begin position="168"/>
        <end position="187"/>
    </location>
</feature>
<keyword evidence="2 5" id="KW-0812">Transmembrane</keyword>
<dbReference type="GO" id="GO:0006465">
    <property type="term" value="P:signal peptide processing"/>
    <property type="evidence" value="ECO:0007669"/>
    <property type="project" value="InterPro"/>
</dbReference>
<protein>
    <submittedName>
        <fullName evidence="7">Signal peptidase I</fullName>
    </submittedName>
</protein>
<evidence type="ECO:0000313" key="8">
    <source>
        <dbReference type="Proteomes" id="UP000663525"/>
    </source>
</evidence>
<gene>
    <name evidence="7" type="primary">lepB2</name>
    <name evidence="7" type="ORF">HSR121_1808</name>
</gene>
<feature type="transmembrane region" description="Helical" evidence="5">
    <location>
        <begin position="207"/>
        <end position="228"/>
    </location>
</feature>
<dbReference type="AlphaFoldDB" id="A0A897MZQ7"/>
<organism evidence="7 8">
    <name type="scientific">Halapricum desulfuricans</name>
    <dbReference type="NCBI Taxonomy" id="2841257"/>
    <lineage>
        <taxon>Archaea</taxon>
        <taxon>Methanobacteriati</taxon>
        <taxon>Methanobacteriota</taxon>
        <taxon>Stenosarchaea group</taxon>
        <taxon>Halobacteria</taxon>
        <taxon>Halobacteriales</taxon>
        <taxon>Haloarculaceae</taxon>
        <taxon>Halapricum</taxon>
    </lineage>
</organism>
<dbReference type="GO" id="GO:0004252">
    <property type="term" value="F:serine-type endopeptidase activity"/>
    <property type="evidence" value="ECO:0007669"/>
    <property type="project" value="InterPro"/>
</dbReference>